<dbReference type="SMART" id="SM00256">
    <property type="entry name" value="FBOX"/>
    <property type="match status" value="1"/>
</dbReference>
<dbReference type="PANTHER" id="PTHR31672:SF11">
    <property type="entry name" value="F-BOX PROTEIN CPR1-LIKE ISOFORM X2"/>
    <property type="match status" value="1"/>
</dbReference>
<dbReference type="InterPro" id="IPR017451">
    <property type="entry name" value="F-box-assoc_interact_dom"/>
</dbReference>
<evidence type="ECO:0000313" key="3">
    <source>
        <dbReference type="Proteomes" id="UP001370490"/>
    </source>
</evidence>
<dbReference type="AlphaFoldDB" id="A0AAN8ZK29"/>
<feature type="domain" description="F-box" evidence="1">
    <location>
        <begin position="45"/>
        <end position="85"/>
    </location>
</feature>
<accession>A0AAN8ZK29</accession>
<dbReference type="Pfam" id="PF00646">
    <property type="entry name" value="F-box"/>
    <property type="match status" value="1"/>
</dbReference>
<dbReference type="Proteomes" id="UP001370490">
    <property type="component" value="Unassembled WGS sequence"/>
</dbReference>
<organism evidence="2 3">
    <name type="scientific">Dillenia turbinata</name>
    <dbReference type="NCBI Taxonomy" id="194707"/>
    <lineage>
        <taxon>Eukaryota</taxon>
        <taxon>Viridiplantae</taxon>
        <taxon>Streptophyta</taxon>
        <taxon>Embryophyta</taxon>
        <taxon>Tracheophyta</taxon>
        <taxon>Spermatophyta</taxon>
        <taxon>Magnoliopsida</taxon>
        <taxon>eudicotyledons</taxon>
        <taxon>Gunneridae</taxon>
        <taxon>Pentapetalae</taxon>
        <taxon>Dilleniales</taxon>
        <taxon>Dilleniaceae</taxon>
        <taxon>Dillenia</taxon>
    </lineage>
</organism>
<keyword evidence="3" id="KW-1185">Reference proteome</keyword>
<dbReference type="EMBL" id="JBAMMX010000005">
    <property type="protein sequence ID" value="KAK6940502.1"/>
    <property type="molecule type" value="Genomic_DNA"/>
</dbReference>
<gene>
    <name evidence="2" type="ORF">RJ641_030033</name>
</gene>
<evidence type="ECO:0000259" key="1">
    <source>
        <dbReference type="SMART" id="SM00256"/>
    </source>
</evidence>
<name>A0AAN8ZK29_9MAGN</name>
<comment type="caution">
    <text evidence="2">The sequence shown here is derived from an EMBL/GenBank/DDBJ whole genome shotgun (WGS) entry which is preliminary data.</text>
</comment>
<dbReference type="InterPro" id="IPR050796">
    <property type="entry name" value="SCF_F-box_component"/>
</dbReference>
<dbReference type="InterPro" id="IPR036047">
    <property type="entry name" value="F-box-like_dom_sf"/>
</dbReference>
<dbReference type="SUPFAM" id="SSF81383">
    <property type="entry name" value="F-box domain"/>
    <property type="match status" value="1"/>
</dbReference>
<dbReference type="InterPro" id="IPR001810">
    <property type="entry name" value="F-box_dom"/>
</dbReference>
<dbReference type="NCBIfam" id="TIGR01640">
    <property type="entry name" value="F_box_assoc_1"/>
    <property type="match status" value="1"/>
</dbReference>
<evidence type="ECO:0000313" key="2">
    <source>
        <dbReference type="EMBL" id="KAK6940502.1"/>
    </source>
</evidence>
<proteinExistence type="predicted"/>
<dbReference type="InterPro" id="IPR013187">
    <property type="entry name" value="F-box-assoc_dom_typ3"/>
</dbReference>
<protein>
    <submittedName>
        <fullName evidence="2">F-box domain</fullName>
    </submittedName>
</protein>
<sequence>MGDSSKQLIKLGNKPVMFKESSGEERKPVNFVPEKHIAQNNIPYIHDTLMFKIFLLLPAKPLVKLSSVCKAWHRIIKSSDFIETHLRGSKTVLLFLNRSTLRRHNCFSFEGKLGELEPFTLFPGPTLPSHGYMCLVDIHDGRGEICDLNISCDGKILASCNGLVLLKRKPKNGQERLFVINPMTRKIISIPLGTICSRSGGDSYGFMFCPSLGKYKVVHLFKDTMSYIGCEILTLGGGSWKGVDGPSSSLLRGYKDYAVPAIRALHWLPDTPGSEYIVSMGIEDEKFHKKTLPISSGVYDGLVEMGEFLCFVNAGVYQIDLWTLKDLHMEDWVKQHTIILAVPMCLIPVSCLQNGKELVFKNGGGNSLYVYDCQLEIMQKVVMETGSPLACGRYFPHVNSLATWTSAGN</sequence>
<dbReference type="PANTHER" id="PTHR31672">
    <property type="entry name" value="BNACNNG10540D PROTEIN"/>
    <property type="match status" value="1"/>
</dbReference>
<dbReference type="Gene3D" id="1.20.1280.50">
    <property type="match status" value="1"/>
</dbReference>
<reference evidence="2 3" key="1">
    <citation type="submission" date="2023-12" db="EMBL/GenBank/DDBJ databases">
        <title>A high-quality genome assembly for Dillenia turbinata (Dilleniales).</title>
        <authorList>
            <person name="Chanderbali A."/>
        </authorList>
    </citation>
    <scope>NUCLEOTIDE SEQUENCE [LARGE SCALE GENOMIC DNA]</scope>
    <source>
        <strain evidence="2">LSX21</strain>
        <tissue evidence="2">Leaf</tissue>
    </source>
</reference>
<dbReference type="Pfam" id="PF08268">
    <property type="entry name" value="FBA_3"/>
    <property type="match status" value="1"/>
</dbReference>